<accession>A0AAD4BUC7</accession>
<organism evidence="1 2">
    <name type="scientific">Boletus edulis BED1</name>
    <dbReference type="NCBI Taxonomy" id="1328754"/>
    <lineage>
        <taxon>Eukaryota</taxon>
        <taxon>Fungi</taxon>
        <taxon>Dikarya</taxon>
        <taxon>Basidiomycota</taxon>
        <taxon>Agaricomycotina</taxon>
        <taxon>Agaricomycetes</taxon>
        <taxon>Agaricomycetidae</taxon>
        <taxon>Boletales</taxon>
        <taxon>Boletineae</taxon>
        <taxon>Boletaceae</taxon>
        <taxon>Boletoideae</taxon>
        <taxon>Boletus</taxon>
    </lineage>
</organism>
<sequence>TFIFQICSGQAPTNQHLFCIKKAPTSMYLHCEGKIETIIHFHKTTKNTQQPTKVASM</sequence>
<evidence type="ECO:0000313" key="2">
    <source>
        <dbReference type="Proteomes" id="UP001194468"/>
    </source>
</evidence>
<protein>
    <submittedName>
        <fullName evidence="1">Uncharacterized protein</fullName>
    </submittedName>
</protein>
<dbReference type="Proteomes" id="UP001194468">
    <property type="component" value="Unassembled WGS sequence"/>
</dbReference>
<comment type="caution">
    <text evidence="1">The sequence shown here is derived from an EMBL/GenBank/DDBJ whole genome shotgun (WGS) entry which is preliminary data.</text>
</comment>
<proteinExistence type="predicted"/>
<gene>
    <name evidence="1" type="ORF">L210DRAFT_858009</name>
</gene>
<dbReference type="AlphaFoldDB" id="A0AAD4BUC7"/>
<keyword evidence="2" id="KW-1185">Reference proteome</keyword>
<name>A0AAD4BUC7_BOLED</name>
<evidence type="ECO:0000313" key="1">
    <source>
        <dbReference type="EMBL" id="KAF8439445.1"/>
    </source>
</evidence>
<dbReference type="EMBL" id="WHUW01000014">
    <property type="protein sequence ID" value="KAF8439445.1"/>
    <property type="molecule type" value="Genomic_DNA"/>
</dbReference>
<reference evidence="1" key="2">
    <citation type="journal article" date="2020" name="Nat. Commun.">
        <title>Large-scale genome sequencing of mycorrhizal fungi provides insights into the early evolution of symbiotic traits.</title>
        <authorList>
            <person name="Miyauchi S."/>
            <person name="Kiss E."/>
            <person name="Kuo A."/>
            <person name="Drula E."/>
            <person name="Kohler A."/>
            <person name="Sanchez-Garcia M."/>
            <person name="Morin E."/>
            <person name="Andreopoulos B."/>
            <person name="Barry K.W."/>
            <person name="Bonito G."/>
            <person name="Buee M."/>
            <person name="Carver A."/>
            <person name="Chen C."/>
            <person name="Cichocki N."/>
            <person name="Clum A."/>
            <person name="Culley D."/>
            <person name="Crous P.W."/>
            <person name="Fauchery L."/>
            <person name="Girlanda M."/>
            <person name="Hayes R.D."/>
            <person name="Keri Z."/>
            <person name="LaButti K."/>
            <person name="Lipzen A."/>
            <person name="Lombard V."/>
            <person name="Magnuson J."/>
            <person name="Maillard F."/>
            <person name="Murat C."/>
            <person name="Nolan M."/>
            <person name="Ohm R.A."/>
            <person name="Pangilinan J."/>
            <person name="Pereira M.F."/>
            <person name="Perotto S."/>
            <person name="Peter M."/>
            <person name="Pfister S."/>
            <person name="Riley R."/>
            <person name="Sitrit Y."/>
            <person name="Stielow J.B."/>
            <person name="Szollosi G."/>
            <person name="Zifcakova L."/>
            <person name="Stursova M."/>
            <person name="Spatafora J.W."/>
            <person name="Tedersoo L."/>
            <person name="Vaario L.M."/>
            <person name="Yamada A."/>
            <person name="Yan M."/>
            <person name="Wang P."/>
            <person name="Xu J."/>
            <person name="Bruns T."/>
            <person name="Baldrian P."/>
            <person name="Vilgalys R."/>
            <person name="Dunand C."/>
            <person name="Henrissat B."/>
            <person name="Grigoriev I.V."/>
            <person name="Hibbett D."/>
            <person name="Nagy L.G."/>
            <person name="Martin F.M."/>
        </authorList>
    </citation>
    <scope>NUCLEOTIDE SEQUENCE</scope>
    <source>
        <strain evidence="1">BED1</strain>
    </source>
</reference>
<reference evidence="1" key="1">
    <citation type="submission" date="2019-10" db="EMBL/GenBank/DDBJ databases">
        <authorList>
            <consortium name="DOE Joint Genome Institute"/>
            <person name="Kuo A."/>
            <person name="Miyauchi S."/>
            <person name="Kiss E."/>
            <person name="Drula E."/>
            <person name="Kohler A."/>
            <person name="Sanchez-Garcia M."/>
            <person name="Andreopoulos B."/>
            <person name="Barry K.W."/>
            <person name="Bonito G."/>
            <person name="Buee M."/>
            <person name="Carver A."/>
            <person name="Chen C."/>
            <person name="Cichocki N."/>
            <person name="Clum A."/>
            <person name="Culley D."/>
            <person name="Crous P.W."/>
            <person name="Fauchery L."/>
            <person name="Girlanda M."/>
            <person name="Hayes R."/>
            <person name="Keri Z."/>
            <person name="LaButti K."/>
            <person name="Lipzen A."/>
            <person name="Lombard V."/>
            <person name="Magnuson J."/>
            <person name="Maillard F."/>
            <person name="Morin E."/>
            <person name="Murat C."/>
            <person name="Nolan M."/>
            <person name="Ohm R."/>
            <person name="Pangilinan J."/>
            <person name="Pereira M."/>
            <person name="Perotto S."/>
            <person name="Peter M."/>
            <person name="Riley R."/>
            <person name="Sitrit Y."/>
            <person name="Stielow B."/>
            <person name="Szollosi G."/>
            <person name="Zifcakova L."/>
            <person name="Stursova M."/>
            <person name="Spatafora J.W."/>
            <person name="Tedersoo L."/>
            <person name="Vaario L.-M."/>
            <person name="Yamada A."/>
            <person name="Yan M."/>
            <person name="Wang P."/>
            <person name="Xu J."/>
            <person name="Bruns T."/>
            <person name="Baldrian P."/>
            <person name="Vilgalys R."/>
            <person name="Henrissat B."/>
            <person name="Grigoriev I.V."/>
            <person name="Hibbett D."/>
            <person name="Nagy L.G."/>
            <person name="Martin F.M."/>
        </authorList>
    </citation>
    <scope>NUCLEOTIDE SEQUENCE</scope>
    <source>
        <strain evidence="1">BED1</strain>
    </source>
</reference>
<feature type="non-terminal residue" evidence="1">
    <location>
        <position position="1"/>
    </location>
</feature>